<proteinExistence type="predicted"/>
<comment type="caution">
    <text evidence="2">The sequence shown here is derived from an EMBL/GenBank/DDBJ whole genome shotgun (WGS) entry which is preliminary data.</text>
</comment>
<name>A0A8T2P613_9TELE</name>
<accession>A0A8T2P613</accession>
<keyword evidence="3" id="KW-1185">Reference proteome</keyword>
<evidence type="ECO:0000313" key="2">
    <source>
        <dbReference type="EMBL" id="KAG9346711.1"/>
    </source>
</evidence>
<sequence length="171" mass="18832">MNNEIIMNIEAVHLLCLVTLLFSGESCGLTVYGKTGEDVYLHLQNTEGLLSNGTLKLSNVQKNCSGVYTAIMYNNDGIFIRNESNHLIVVDPPVVELVICTLGIAVFRCAGENGADAVYRWRVSIHDQGEERAFSITGKYMYVNETSGNIICSLEKDSHHSDSDPYSFSCA</sequence>
<reference evidence="2" key="1">
    <citation type="thesis" date="2021" institute="BYU ScholarsArchive" country="Provo, UT, USA">
        <title>Applications of and Algorithms for Genome Assembly and Genomic Analyses with an Emphasis on Marine Teleosts.</title>
        <authorList>
            <person name="Pickett B.D."/>
        </authorList>
    </citation>
    <scope>NUCLEOTIDE SEQUENCE</scope>
    <source>
        <strain evidence="2">HI-2016</strain>
    </source>
</reference>
<dbReference type="EMBL" id="JAFBMS010000015">
    <property type="protein sequence ID" value="KAG9346711.1"/>
    <property type="molecule type" value="Genomic_DNA"/>
</dbReference>
<dbReference type="SUPFAM" id="SSF48726">
    <property type="entry name" value="Immunoglobulin"/>
    <property type="match status" value="1"/>
</dbReference>
<feature type="non-terminal residue" evidence="2">
    <location>
        <position position="1"/>
    </location>
</feature>
<dbReference type="Gene3D" id="2.60.40.10">
    <property type="entry name" value="Immunoglobulins"/>
    <property type="match status" value="1"/>
</dbReference>
<feature type="signal peptide" evidence="1">
    <location>
        <begin position="1"/>
        <end position="28"/>
    </location>
</feature>
<dbReference type="AlphaFoldDB" id="A0A8T2P613"/>
<organism evidence="2 3">
    <name type="scientific">Albula glossodonta</name>
    <name type="common">roundjaw bonefish</name>
    <dbReference type="NCBI Taxonomy" id="121402"/>
    <lineage>
        <taxon>Eukaryota</taxon>
        <taxon>Metazoa</taxon>
        <taxon>Chordata</taxon>
        <taxon>Craniata</taxon>
        <taxon>Vertebrata</taxon>
        <taxon>Euteleostomi</taxon>
        <taxon>Actinopterygii</taxon>
        <taxon>Neopterygii</taxon>
        <taxon>Teleostei</taxon>
        <taxon>Albuliformes</taxon>
        <taxon>Albulidae</taxon>
        <taxon>Albula</taxon>
    </lineage>
</organism>
<dbReference type="OrthoDB" id="8963224at2759"/>
<feature type="chain" id="PRO_5035796104" evidence="1">
    <location>
        <begin position="29"/>
        <end position="171"/>
    </location>
</feature>
<keyword evidence="1" id="KW-0732">Signal</keyword>
<evidence type="ECO:0000256" key="1">
    <source>
        <dbReference type="SAM" id="SignalP"/>
    </source>
</evidence>
<dbReference type="InterPro" id="IPR036179">
    <property type="entry name" value="Ig-like_dom_sf"/>
</dbReference>
<gene>
    <name evidence="2" type="ORF">JZ751_007025</name>
</gene>
<evidence type="ECO:0000313" key="3">
    <source>
        <dbReference type="Proteomes" id="UP000824540"/>
    </source>
</evidence>
<dbReference type="InterPro" id="IPR013783">
    <property type="entry name" value="Ig-like_fold"/>
</dbReference>
<protein>
    <submittedName>
        <fullName evidence="2">Uncharacterized protein</fullName>
    </submittedName>
</protein>
<dbReference type="Proteomes" id="UP000824540">
    <property type="component" value="Unassembled WGS sequence"/>
</dbReference>